<keyword evidence="2" id="KW-1185">Reference proteome</keyword>
<reference evidence="1" key="3">
    <citation type="submission" date="2025-09" db="UniProtKB">
        <authorList>
            <consortium name="Ensembl"/>
        </authorList>
    </citation>
    <scope>IDENTIFICATION</scope>
</reference>
<dbReference type="HOGENOM" id="CLU_2020383_0_0_1"/>
<dbReference type="Gene3D" id="1.10.287.1490">
    <property type="match status" value="1"/>
</dbReference>
<evidence type="ECO:0000313" key="2">
    <source>
        <dbReference type="Proteomes" id="UP000007875"/>
    </source>
</evidence>
<proteinExistence type="predicted"/>
<dbReference type="Proteomes" id="UP000007875">
    <property type="component" value="Unassembled WGS sequence"/>
</dbReference>
<dbReference type="Ensembl" id="ENSCSAVT00000017132.1">
    <property type="protein sequence ID" value="ENSCSAVP00000016949.1"/>
    <property type="gene ID" value="ENSCSAVG00000009971.1"/>
</dbReference>
<name>H2ZH83_CIOSA</name>
<reference evidence="1" key="2">
    <citation type="submission" date="2025-08" db="UniProtKB">
        <authorList>
            <consortium name="Ensembl"/>
        </authorList>
    </citation>
    <scope>IDENTIFICATION</scope>
</reference>
<accession>H2ZH83</accession>
<reference evidence="2" key="1">
    <citation type="submission" date="2003-08" db="EMBL/GenBank/DDBJ databases">
        <authorList>
            <person name="Birren B."/>
            <person name="Nusbaum C."/>
            <person name="Abebe A."/>
            <person name="Abouelleil A."/>
            <person name="Adekoya E."/>
            <person name="Ait-zahra M."/>
            <person name="Allen N."/>
            <person name="Allen T."/>
            <person name="An P."/>
            <person name="Anderson M."/>
            <person name="Anderson S."/>
            <person name="Arachchi H."/>
            <person name="Armbruster J."/>
            <person name="Bachantsang P."/>
            <person name="Baldwin J."/>
            <person name="Barry A."/>
            <person name="Bayul T."/>
            <person name="Blitshsteyn B."/>
            <person name="Bloom T."/>
            <person name="Blye J."/>
            <person name="Boguslavskiy L."/>
            <person name="Borowsky M."/>
            <person name="Boukhgalter B."/>
            <person name="Brunache A."/>
            <person name="Butler J."/>
            <person name="Calixte N."/>
            <person name="Calvo S."/>
            <person name="Camarata J."/>
            <person name="Campo K."/>
            <person name="Chang J."/>
            <person name="Cheshatsang Y."/>
            <person name="Citroen M."/>
            <person name="Collymore A."/>
            <person name="Considine T."/>
            <person name="Cook A."/>
            <person name="Cooke P."/>
            <person name="Corum B."/>
            <person name="Cuomo C."/>
            <person name="David R."/>
            <person name="Dawoe T."/>
            <person name="Degray S."/>
            <person name="Dodge S."/>
            <person name="Dooley K."/>
            <person name="Dorje P."/>
            <person name="Dorjee K."/>
            <person name="Dorris L."/>
            <person name="Duffey N."/>
            <person name="Dupes A."/>
            <person name="Elkins T."/>
            <person name="Engels R."/>
            <person name="Erickson J."/>
            <person name="Farina A."/>
            <person name="Faro S."/>
            <person name="Ferreira P."/>
            <person name="Fischer H."/>
            <person name="Fitzgerald M."/>
            <person name="Foley K."/>
            <person name="Gage D."/>
            <person name="Galagan J."/>
            <person name="Gearin G."/>
            <person name="Gnerre S."/>
            <person name="Gnirke A."/>
            <person name="Goyette A."/>
            <person name="Graham J."/>
            <person name="Grandbois E."/>
            <person name="Gyaltsen K."/>
            <person name="Hafez N."/>
            <person name="Hagopian D."/>
            <person name="Hagos B."/>
            <person name="Hall J."/>
            <person name="Hatcher B."/>
            <person name="Heller A."/>
            <person name="Higgins H."/>
            <person name="Honan T."/>
            <person name="Horn A."/>
            <person name="Houde N."/>
            <person name="Hughes L."/>
            <person name="Hulme W."/>
            <person name="Husby E."/>
            <person name="Iliev I."/>
            <person name="Jaffe D."/>
            <person name="Jones C."/>
            <person name="Kamal M."/>
            <person name="Kamat A."/>
            <person name="Kamvysselis M."/>
            <person name="Karlsson E."/>
            <person name="Kells C."/>
            <person name="Kieu A."/>
            <person name="Kisner P."/>
            <person name="Kodira C."/>
            <person name="Kulbokas E."/>
            <person name="Labutti K."/>
            <person name="Lama D."/>
            <person name="Landers T."/>
            <person name="Leger J."/>
            <person name="Levine S."/>
            <person name="Lewis D."/>
            <person name="Lewis T."/>
            <person name="Lindblad-toh K."/>
            <person name="Liu X."/>
            <person name="Lokyitsang T."/>
            <person name="Lokyitsang Y."/>
            <person name="Lucien O."/>
            <person name="Lui A."/>
            <person name="Ma L.J."/>
            <person name="Mabbitt R."/>
            <person name="Macdonald J."/>
            <person name="Maclean C."/>
            <person name="Major J."/>
            <person name="Manning J."/>
            <person name="Marabella R."/>
            <person name="Maru K."/>
            <person name="Matthews C."/>
            <person name="Mauceli E."/>
            <person name="Mccarthy M."/>
            <person name="Mcdonough S."/>
            <person name="Mcghee T."/>
            <person name="Meldrim J."/>
            <person name="Meneus L."/>
            <person name="Mesirov J."/>
            <person name="Mihalev A."/>
            <person name="Mihova T."/>
            <person name="Mikkelsen T."/>
            <person name="Mlenga V."/>
            <person name="Moru K."/>
            <person name="Mozes J."/>
            <person name="Mulrain L."/>
            <person name="Munson G."/>
            <person name="Naylor J."/>
            <person name="Newes C."/>
            <person name="Nguyen C."/>
            <person name="Nguyen N."/>
            <person name="Nguyen T."/>
            <person name="Nicol R."/>
            <person name="Nielsen C."/>
            <person name="Nizzari M."/>
            <person name="Norbu C."/>
            <person name="Norbu N."/>
            <person name="O'donnell P."/>
            <person name="Okoawo O."/>
            <person name="O'leary S."/>
            <person name="Omotosho B."/>
            <person name="O'neill K."/>
            <person name="Osman S."/>
            <person name="Parker S."/>
            <person name="Perrin D."/>
            <person name="Phunkhang P."/>
            <person name="Piqani B."/>
            <person name="Purcell S."/>
            <person name="Rachupka T."/>
            <person name="Ramasamy U."/>
            <person name="Rameau R."/>
            <person name="Ray V."/>
            <person name="Raymond C."/>
            <person name="Retta R."/>
            <person name="Richardson S."/>
            <person name="Rise C."/>
            <person name="Rodriguez J."/>
            <person name="Rogers J."/>
            <person name="Rogov P."/>
            <person name="Rutman M."/>
            <person name="Schupbach R."/>
            <person name="Seaman C."/>
            <person name="Settipalli S."/>
            <person name="Sharpe T."/>
            <person name="Sheridan J."/>
            <person name="Sherpa N."/>
            <person name="Shi J."/>
            <person name="Smirnov S."/>
            <person name="Smith C."/>
            <person name="Sougnez C."/>
            <person name="Spencer B."/>
            <person name="Stalker J."/>
            <person name="Stange-thomann N."/>
            <person name="Stavropoulos S."/>
            <person name="Stetson K."/>
            <person name="Stone C."/>
            <person name="Stone S."/>
            <person name="Stubbs M."/>
            <person name="Talamas J."/>
            <person name="Tchuinga P."/>
            <person name="Tenzing P."/>
            <person name="Tesfaye S."/>
            <person name="Theodore J."/>
            <person name="Thoulutsang Y."/>
            <person name="Topham K."/>
            <person name="Towey S."/>
            <person name="Tsamla T."/>
            <person name="Tsomo N."/>
            <person name="Vallee D."/>
            <person name="Vassiliev H."/>
            <person name="Venkataraman V."/>
            <person name="Vinson J."/>
            <person name="Vo A."/>
            <person name="Wade C."/>
            <person name="Wang S."/>
            <person name="Wangchuk T."/>
            <person name="Wangdi T."/>
            <person name="Whittaker C."/>
            <person name="Wilkinson J."/>
            <person name="Wu Y."/>
            <person name="Wyman D."/>
            <person name="Yadav S."/>
            <person name="Yang S."/>
            <person name="Yang X."/>
            <person name="Yeager S."/>
            <person name="Yee E."/>
            <person name="Young G."/>
            <person name="Zainoun J."/>
            <person name="Zembeck L."/>
            <person name="Zimmer A."/>
            <person name="Zody M."/>
            <person name="Lander E."/>
        </authorList>
    </citation>
    <scope>NUCLEOTIDE SEQUENCE [LARGE SCALE GENOMIC DNA]</scope>
</reference>
<sequence length="123" mass="14213">MECEKEHISEYCKTEHLDLRTQLNFLRQQFRELTLLQNAYKALTSSIGNNEKKVLALQTVVERQSDVTGSLTHEISKCNEENKIAVTGLEHKIDKILKETTEMKRKLLELERKIDTTSGSRGH</sequence>
<dbReference type="AlphaFoldDB" id="H2ZH83"/>
<dbReference type="InParanoid" id="H2ZH83"/>
<protein>
    <submittedName>
        <fullName evidence="1">Uncharacterized protein</fullName>
    </submittedName>
</protein>
<organism evidence="1 2">
    <name type="scientific">Ciona savignyi</name>
    <name type="common">Pacific transparent sea squirt</name>
    <dbReference type="NCBI Taxonomy" id="51511"/>
    <lineage>
        <taxon>Eukaryota</taxon>
        <taxon>Metazoa</taxon>
        <taxon>Chordata</taxon>
        <taxon>Tunicata</taxon>
        <taxon>Ascidiacea</taxon>
        <taxon>Phlebobranchia</taxon>
        <taxon>Cionidae</taxon>
        <taxon>Ciona</taxon>
    </lineage>
</organism>
<evidence type="ECO:0000313" key="1">
    <source>
        <dbReference type="Ensembl" id="ENSCSAVP00000016949.1"/>
    </source>
</evidence>